<accession>A0ACC1TMA1</accession>
<reference evidence="1" key="1">
    <citation type="submission" date="2022-09" db="EMBL/GenBank/DDBJ databases">
        <title>A Global Phylogenomic Analysis of the Shiitake Genus Lentinula.</title>
        <authorList>
            <consortium name="DOE Joint Genome Institute"/>
            <person name="Sierra-Patev S."/>
            <person name="Min B."/>
            <person name="Naranjo-Ortiz M."/>
            <person name="Looney B."/>
            <person name="Konkel Z."/>
            <person name="Slot J.C."/>
            <person name="Sakamoto Y."/>
            <person name="Steenwyk J.L."/>
            <person name="Rokas A."/>
            <person name="Carro J."/>
            <person name="Camarero S."/>
            <person name="Ferreira P."/>
            <person name="Molpeceres G."/>
            <person name="Ruiz-Duenas F.J."/>
            <person name="Serrano A."/>
            <person name="Henrissat B."/>
            <person name="Drula E."/>
            <person name="Hughes K.W."/>
            <person name="Mata J.L."/>
            <person name="Ishikawa N.K."/>
            <person name="Vargas-Isla R."/>
            <person name="Ushijima S."/>
            <person name="Smith C.A."/>
            <person name="Ahrendt S."/>
            <person name="Andreopoulos W."/>
            <person name="He G."/>
            <person name="Labutti K."/>
            <person name="Lipzen A."/>
            <person name="Ng V."/>
            <person name="Riley R."/>
            <person name="Sandor L."/>
            <person name="Barry K."/>
            <person name="Martinez A.T."/>
            <person name="Xiao Y."/>
            <person name="Gibbons J.G."/>
            <person name="Terashima K."/>
            <person name="Grigoriev I.V."/>
            <person name="Hibbett D.S."/>
        </authorList>
    </citation>
    <scope>NUCLEOTIDE SEQUENCE</scope>
    <source>
        <strain evidence="1">TMI1499</strain>
    </source>
</reference>
<organism evidence="1 2">
    <name type="scientific">Lentinula aff. lateritia</name>
    <dbReference type="NCBI Taxonomy" id="2804960"/>
    <lineage>
        <taxon>Eukaryota</taxon>
        <taxon>Fungi</taxon>
        <taxon>Dikarya</taxon>
        <taxon>Basidiomycota</taxon>
        <taxon>Agaricomycotina</taxon>
        <taxon>Agaricomycetes</taxon>
        <taxon>Agaricomycetidae</taxon>
        <taxon>Agaricales</taxon>
        <taxon>Marasmiineae</taxon>
        <taxon>Omphalotaceae</taxon>
        <taxon>Lentinula</taxon>
    </lineage>
</organism>
<dbReference type="EMBL" id="MU795519">
    <property type="protein sequence ID" value="KAJ3805849.1"/>
    <property type="molecule type" value="Genomic_DNA"/>
</dbReference>
<evidence type="ECO:0000313" key="1">
    <source>
        <dbReference type="EMBL" id="KAJ3805849.1"/>
    </source>
</evidence>
<evidence type="ECO:0000313" key="2">
    <source>
        <dbReference type="Proteomes" id="UP001163835"/>
    </source>
</evidence>
<proteinExistence type="predicted"/>
<gene>
    <name evidence="1" type="ORF">F5876DRAFT_81327</name>
</gene>
<comment type="caution">
    <text evidence="1">The sequence shown here is derived from an EMBL/GenBank/DDBJ whole genome shotgun (WGS) entry which is preliminary data.</text>
</comment>
<sequence length="221" mass="25195">MGANNVTPPPSHQPEDPHSPVVLCVRRTGTIKHSRDETSNLNLHPKLVDSSNKKLRLTNKMPGNLGSQTDHAGSINTSHSETQITNEATNIETSREQLFIARIQTLEAEQTKDKARLQEAETRFNYICGRRNKYYTDTVRLEVEVNKLKLKVKELEMNSKDEAEMRKTLEKKIQEDSTKLGEYELRDDRQRLAVEFHTVHARKTSHLLQQALTSLQEGPAS</sequence>
<name>A0ACC1TMA1_9AGAR</name>
<protein>
    <submittedName>
        <fullName evidence="1">Uncharacterized protein</fullName>
    </submittedName>
</protein>
<dbReference type="Proteomes" id="UP001163835">
    <property type="component" value="Unassembled WGS sequence"/>
</dbReference>
<keyword evidence="2" id="KW-1185">Reference proteome</keyword>